<organism evidence="2 3">
    <name type="scientific">Trichonephila clavata</name>
    <name type="common">Joro spider</name>
    <name type="synonym">Nephila clavata</name>
    <dbReference type="NCBI Taxonomy" id="2740835"/>
    <lineage>
        <taxon>Eukaryota</taxon>
        <taxon>Metazoa</taxon>
        <taxon>Ecdysozoa</taxon>
        <taxon>Arthropoda</taxon>
        <taxon>Chelicerata</taxon>
        <taxon>Arachnida</taxon>
        <taxon>Araneae</taxon>
        <taxon>Araneomorphae</taxon>
        <taxon>Entelegynae</taxon>
        <taxon>Araneoidea</taxon>
        <taxon>Nephilidae</taxon>
        <taxon>Trichonephila</taxon>
    </lineage>
</organism>
<gene>
    <name evidence="2" type="ORF">TNCT_108251</name>
</gene>
<dbReference type="Proteomes" id="UP000887116">
    <property type="component" value="Unassembled WGS sequence"/>
</dbReference>
<keyword evidence="3" id="KW-1185">Reference proteome</keyword>
<reference evidence="2" key="1">
    <citation type="submission" date="2020-07" db="EMBL/GenBank/DDBJ databases">
        <title>Multicomponent nature underlies the extraordinary mechanical properties of spider dragline silk.</title>
        <authorList>
            <person name="Kono N."/>
            <person name="Nakamura H."/>
            <person name="Mori M."/>
            <person name="Yoshida Y."/>
            <person name="Ohtoshi R."/>
            <person name="Malay A.D."/>
            <person name="Moran D.A.P."/>
            <person name="Tomita M."/>
            <person name="Numata K."/>
            <person name="Arakawa K."/>
        </authorList>
    </citation>
    <scope>NUCLEOTIDE SEQUENCE</scope>
</reference>
<dbReference type="OrthoDB" id="6420373at2759"/>
<evidence type="ECO:0008006" key="4">
    <source>
        <dbReference type="Google" id="ProtNLM"/>
    </source>
</evidence>
<accession>A0A8X6GAY3</accession>
<sequence length="72" mass="8420">MLKIFQKAYGGVIKQSQTLMWYKRFREGQESVNNDDRSRCPSTSQTDNSVQKVPQVLDKDKRFSGWMIAEEC</sequence>
<protein>
    <recommendedName>
        <fullName evidence="4">Mos1 transposase HTH domain-containing protein</fullName>
    </recommendedName>
</protein>
<name>A0A8X6GAY3_TRICU</name>
<proteinExistence type="predicted"/>
<evidence type="ECO:0000256" key="1">
    <source>
        <dbReference type="SAM" id="MobiDB-lite"/>
    </source>
</evidence>
<dbReference type="EMBL" id="BMAO01015320">
    <property type="protein sequence ID" value="GFR00976.1"/>
    <property type="molecule type" value="Genomic_DNA"/>
</dbReference>
<dbReference type="AlphaFoldDB" id="A0A8X6GAY3"/>
<evidence type="ECO:0000313" key="3">
    <source>
        <dbReference type="Proteomes" id="UP000887116"/>
    </source>
</evidence>
<evidence type="ECO:0000313" key="2">
    <source>
        <dbReference type="EMBL" id="GFR00976.1"/>
    </source>
</evidence>
<comment type="caution">
    <text evidence="2">The sequence shown here is derived from an EMBL/GenBank/DDBJ whole genome shotgun (WGS) entry which is preliminary data.</text>
</comment>
<feature type="region of interest" description="Disordered" evidence="1">
    <location>
        <begin position="32"/>
        <end position="51"/>
    </location>
</feature>
<feature type="compositionally biased region" description="Polar residues" evidence="1">
    <location>
        <begin position="40"/>
        <end position="51"/>
    </location>
</feature>